<dbReference type="PROSITE" id="PS00671">
    <property type="entry name" value="D_2_HYDROXYACID_DH_3"/>
    <property type="match status" value="1"/>
</dbReference>
<evidence type="ECO:0000259" key="5">
    <source>
        <dbReference type="Pfam" id="PF00389"/>
    </source>
</evidence>
<evidence type="ECO:0000256" key="3">
    <source>
        <dbReference type="ARBA" id="ARBA00023027"/>
    </source>
</evidence>
<dbReference type="InterPro" id="IPR006140">
    <property type="entry name" value="D-isomer_DH_NAD-bd"/>
</dbReference>
<dbReference type="SUPFAM" id="SSF51735">
    <property type="entry name" value="NAD(P)-binding Rossmann-fold domains"/>
    <property type="match status" value="1"/>
</dbReference>
<evidence type="ECO:0000313" key="8">
    <source>
        <dbReference type="Proteomes" id="UP000621670"/>
    </source>
</evidence>
<reference evidence="7 8" key="1">
    <citation type="submission" date="2020-08" db="EMBL/GenBank/DDBJ databases">
        <title>Description of novel Flavobacterium F-400 isolate.</title>
        <authorList>
            <person name="Saticioglu I."/>
            <person name="Duman M."/>
            <person name="Altun S."/>
        </authorList>
    </citation>
    <scope>NUCLEOTIDE SEQUENCE [LARGE SCALE GENOMIC DNA]</scope>
    <source>
        <strain evidence="7 8">F-400</strain>
    </source>
</reference>
<dbReference type="Gene3D" id="3.40.50.720">
    <property type="entry name" value="NAD(P)-binding Rossmann-like Domain"/>
    <property type="match status" value="2"/>
</dbReference>
<keyword evidence="3" id="KW-0520">NAD</keyword>
<keyword evidence="2 4" id="KW-0560">Oxidoreductase</keyword>
<dbReference type="EMBL" id="JACRUM010000002">
    <property type="protein sequence ID" value="MBC5863084.1"/>
    <property type="molecule type" value="Genomic_DNA"/>
</dbReference>
<dbReference type="InterPro" id="IPR029752">
    <property type="entry name" value="D-isomer_DH_CS1"/>
</dbReference>
<comment type="caution">
    <text evidence="7">The sequence shown here is derived from an EMBL/GenBank/DDBJ whole genome shotgun (WGS) entry which is preliminary data.</text>
</comment>
<dbReference type="Proteomes" id="UP000621670">
    <property type="component" value="Unassembled WGS sequence"/>
</dbReference>
<dbReference type="InterPro" id="IPR006139">
    <property type="entry name" value="D-isomer_2_OHA_DH_cat_dom"/>
</dbReference>
<dbReference type="Pfam" id="PF00389">
    <property type="entry name" value="2-Hacid_dh"/>
    <property type="match status" value="1"/>
</dbReference>
<dbReference type="InterPro" id="IPR058205">
    <property type="entry name" value="D-LDH-like"/>
</dbReference>
<dbReference type="PANTHER" id="PTHR43026">
    <property type="entry name" value="2-HYDROXYACID DEHYDROGENASE HOMOLOG 1-RELATED"/>
    <property type="match status" value="1"/>
</dbReference>
<protein>
    <submittedName>
        <fullName evidence="7">2-hydroxyacid dehydrogenase</fullName>
    </submittedName>
</protein>
<evidence type="ECO:0000256" key="2">
    <source>
        <dbReference type="ARBA" id="ARBA00023002"/>
    </source>
</evidence>
<dbReference type="InterPro" id="IPR029753">
    <property type="entry name" value="D-isomer_DH_CS"/>
</dbReference>
<dbReference type="PROSITE" id="PS00065">
    <property type="entry name" value="D_2_HYDROXYACID_DH_1"/>
    <property type="match status" value="1"/>
</dbReference>
<dbReference type="SUPFAM" id="SSF52283">
    <property type="entry name" value="Formate/glycerate dehydrogenase catalytic domain-like"/>
    <property type="match status" value="1"/>
</dbReference>
<dbReference type="PROSITE" id="PS00670">
    <property type="entry name" value="D_2_HYDROXYACID_DH_2"/>
    <property type="match status" value="1"/>
</dbReference>
<name>A0ABR7JF07_9FLAO</name>
<dbReference type="RefSeq" id="WP_166134519.1">
    <property type="nucleotide sequence ID" value="NZ_JAAOBY010000002.1"/>
</dbReference>
<keyword evidence="8" id="KW-1185">Reference proteome</keyword>
<dbReference type="PANTHER" id="PTHR43026:SF1">
    <property type="entry name" value="2-HYDROXYACID DEHYDROGENASE HOMOLOG 1-RELATED"/>
    <property type="match status" value="1"/>
</dbReference>
<gene>
    <name evidence="7" type="ORF">H8R26_06575</name>
</gene>
<accession>A0ABR7JF07</accession>
<organism evidence="7 8">
    <name type="scientific">Flavobacterium turcicum</name>
    <dbReference type="NCBI Taxonomy" id="2764718"/>
    <lineage>
        <taxon>Bacteria</taxon>
        <taxon>Pseudomonadati</taxon>
        <taxon>Bacteroidota</taxon>
        <taxon>Flavobacteriia</taxon>
        <taxon>Flavobacteriales</taxon>
        <taxon>Flavobacteriaceae</taxon>
        <taxon>Flavobacterium</taxon>
    </lineage>
</organism>
<evidence type="ECO:0000313" key="7">
    <source>
        <dbReference type="EMBL" id="MBC5863084.1"/>
    </source>
</evidence>
<dbReference type="InterPro" id="IPR036291">
    <property type="entry name" value="NAD(P)-bd_dom_sf"/>
</dbReference>
<sequence>MKIAIYSTKYYEREYLDLYNKAAKHQLTYFEIPLNTETVATVKDFDAVCIQLTDKLDTNVIHQLAKAGVKYIALRSAGYDNVDVETAAKHKMKVLRIPAYSPEAIAEHAVALILTLNRKTHKAYNRVRENNFLLQNLMGFNLFGKTIGVVGTGKIGTAFCNIMLGFGCKVIATDLMESKELKDKGVQYVSFDTLLGQSDIISVHCPLNSKTKYLFNSAAFSKVKKGVMLINTSRGAILNTVDVIQALKKAQLGYLGIDVYEGEEQLFFKDLSNVVVLDDQIERLMSFNNVLITPHQAFFTKEALHAIARITIENFNSFEDSEVTKNQVAFTLPKSL</sequence>
<evidence type="ECO:0000256" key="4">
    <source>
        <dbReference type="RuleBase" id="RU003719"/>
    </source>
</evidence>
<feature type="domain" description="D-isomer specific 2-hydroxyacid dehydrogenase NAD-binding" evidence="6">
    <location>
        <begin position="110"/>
        <end position="297"/>
    </location>
</feature>
<feature type="domain" description="D-isomer specific 2-hydroxyacid dehydrogenase catalytic" evidence="5">
    <location>
        <begin position="9"/>
        <end position="328"/>
    </location>
</feature>
<dbReference type="Pfam" id="PF02826">
    <property type="entry name" value="2-Hacid_dh_C"/>
    <property type="match status" value="1"/>
</dbReference>
<evidence type="ECO:0000259" key="6">
    <source>
        <dbReference type="Pfam" id="PF02826"/>
    </source>
</evidence>
<dbReference type="CDD" id="cd12183">
    <property type="entry name" value="LDH_like_2"/>
    <property type="match status" value="1"/>
</dbReference>
<proteinExistence type="inferred from homology"/>
<comment type="similarity">
    <text evidence="1 4">Belongs to the D-isomer specific 2-hydroxyacid dehydrogenase family.</text>
</comment>
<evidence type="ECO:0000256" key="1">
    <source>
        <dbReference type="ARBA" id="ARBA00005854"/>
    </source>
</evidence>